<name>A0A1V9YV16_ACHHY</name>
<dbReference type="EC" id="2.7.7.102" evidence="3"/>
<dbReference type="OrthoDB" id="5988181at2759"/>
<sequence>MFSLVLRIGGEFVGAVNAAVDADSLVFQHKTKALRLTSTCILRFTRDGDALTITTSLSQKAPVAFECDKIVTADRLFLLLQTTFPTIPFEYRPTTALMRRLAKQARATTDASSFYGPRQAPLSAQLGPAFAKELVYRIEHSAQCQIDGIARPHMSFALQQPAIDFLHACRSKHPTTTARLFSFETAGSRKFLVADADLFADTYLQTAPHQRHVYEIIREDHPCRLYFDLEFTKAYNPQITMPSALLDMLFDLVALAFYRDYGLCLRRSDVVDLASSSDSKFSHHWIVAPRTADGRLVLFQNNIHAGHFVKRLLATFVDDTHPLNVFKKDGSRQLLVDTGVYTRCVALDAASFMRRSNRAFRLWLSSKYGSDRRLQRAPMCQAPFTTDAAFLEAAYVVPTAGAAPVLLQSSPSEHIGRGSTRIKGPPAAYQYGPSPYPALDAFIREQATTGGVQGEIRSWQCTEPWITYHMDRNRFCGRVGRAHKSNNVMFVVDRLGGVYYQRCHDPDCAGYRCVGYGSPAMALPPALRHRVKGLAEGEDA</sequence>
<dbReference type="Pfam" id="PF03121">
    <property type="entry name" value="Herpes_UL52"/>
    <property type="match status" value="1"/>
</dbReference>
<dbReference type="GO" id="GO:0003887">
    <property type="term" value="F:DNA-directed DNA polymerase activity"/>
    <property type="evidence" value="ECO:0007669"/>
    <property type="project" value="UniProtKB-EC"/>
</dbReference>
<comment type="catalytic activity">
    <reaction evidence="4">
        <text>DNA(n) + a 2'-deoxyribonucleoside 5'-triphosphate = DNA(n+1) + diphosphate</text>
        <dbReference type="Rhea" id="RHEA:22508"/>
        <dbReference type="Rhea" id="RHEA-COMP:17339"/>
        <dbReference type="Rhea" id="RHEA-COMP:17340"/>
        <dbReference type="ChEBI" id="CHEBI:33019"/>
        <dbReference type="ChEBI" id="CHEBI:61560"/>
        <dbReference type="ChEBI" id="CHEBI:173112"/>
        <dbReference type="EC" id="2.7.7.7"/>
    </reaction>
    <physiologicalReaction direction="left-to-right" evidence="4">
        <dbReference type="Rhea" id="RHEA:22509"/>
    </physiologicalReaction>
</comment>
<reference evidence="5 6" key="1">
    <citation type="journal article" date="2014" name="Genome Biol. Evol.">
        <title>The secreted proteins of Achlya hypogyna and Thraustotheca clavata identify the ancestral oomycete secretome and reveal gene acquisitions by horizontal gene transfer.</title>
        <authorList>
            <person name="Misner I."/>
            <person name="Blouin N."/>
            <person name="Leonard G."/>
            <person name="Richards T.A."/>
            <person name="Lane C.E."/>
        </authorList>
    </citation>
    <scope>NUCLEOTIDE SEQUENCE [LARGE SCALE GENOMIC DNA]</scope>
    <source>
        <strain evidence="5 6">ATCC 48635</strain>
    </source>
</reference>
<accession>A0A1V9YV16</accession>
<proteinExistence type="predicted"/>
<keyword evidence="6" id="KW-1185">Reference proteome</keyword>
<evidence type="ECO:0000313" key="6">
    <source>
        <dbReference type="Proteomes" id="UP000243579"/>
    </source>
</evidence>
<dbReference type="AlphaFoldDB" id="A0A1V9YV16"/>
<dbReference type="GO" id="GO:0042276">
    <property type="term" value="P:error-prone translesion synthesis"/>
    <property type="evidence" value="ECO:0007669"/>
    <property type="project" value="InterPro"/>
</dbReference>
<dbReference type="GO" id="GO:0005634">
    <property type="term" value="C:nucleus"/>
    <property type="evidence" value="ECO:0007669"/>
    <property type="project" value="TreeGrafter"/>
</dbReference>
<evidence type="ECO:0000256" key="3">
    <source>
        <dbReference type="ARBA" id="ARBA00044768"/>
    </source>
</evidence>
<dbReference type="InterPro" id="IPR044917">
    <property type="entry name" value="PRIMPOL"/>
</dbReference>
<protein>
    <recommendedName>
        <fullName evidence="1">DNA-directed primase/polymerase protein</fullName>
        <ecNumber evidence="3">2.7.7.102</ecNumber>
    </recommendedName>
</protein>
<dbReference type="GO" id="GO:0009411">
    <property type="term" value="P:response to UV"/>
    <property type="evidence" value="ECO:0007669"/>
    <property type="project" value="TreeGrafter"/>
</dbReference>
<evidence type="ECO:0000256" key="1">
    <source>
        <dbReference type="ARBA" id="ARBA00026139"/>
    </source>
</evidence>
<dbReference type="GO" id="GO:0006264">
    <property type="term" value="P:mitochondrial DNA replication"/>
    <property type="evidence" value="ECO:0007669"/>
    <property type="project" value="TreeGrafter"/>
</dbReference>
<evidence type="ECO:0000256" key="2">
    <source>
        <dbReference type="ARBA" id="ARBA00044677"/>
    </source>
</evidence>
<gene>
    <name evidence="5" type="ORF">ACHHYP_06130</name>
</gene>
<dbReference type="GO" id="GO:0031297">
    <property type="term" value="P:replication fork processing"/>
    <property type="evidence" value="ECO:0007669"/>
    <property type="project" value="TreeGrafter"/>
</dbReference>
<dbReference type="PANTHER" id="PTHR31399:SF0">
    <property type="entry name" value="DNA-DIRECTED PRIMASE_POLYMERASE PROTEIN"/>
    <property type="match status" value="1"/>
</dbReference>
<dbReference type="GO" id="GO:0005759">
    <property type="term" value="C:mitochondrial matrix"/>
    <property type="evidence" value="ECO:0007669"/>
    <property type="project" value="TreeGrafter"/>
</dbReference>
<dbReference type="PANTHER" id="PTHR31399">
    <property type="entry name" value="DNA-DIRECTED PRIMASE / POLYMERASE PROTEIN"/>
    <property type="match status" value="1"/>
</dbReference>
<comment type="catalytic activity">
    <reaction evidence="2">
        <text>ssDNA + n NTP = ssDNA/pppN(pN)n-1 hybrid + (n-1) diphosphate.</text>
        <dbReference type="EC" id="2.7.7.102"/>
    </reaction>
</comment>
<organism evidence="5 6">
    <name type="scientific">Achlya hypogyna</name>
    <name type="common">Oomycete</name>
    <name type="synonym">Protoachlya hypogyna</name>
    <dbReference type="NCBI Taxonomy" id="1202772"/>
    <lineage>
        <taxon>Eukaryota</taxon>
        <taxon>Sar</taxon>
        <taxon>Stramenopiles</taxon>
        <taxon>Oomycota</taxon>
        <taxon>Saprolegniomycetes</taxon>
        <taxon>Saprolegniales</taxon>
        <taxon>Achlyaceae</taxon>
        <taxon>Achlya</taxon>
    </lineage>
</organism>
<evidence type="ECO:0000313" key="5">
    <source>
        <dbReference type="EMBL" id="OQR89664.1"/>
    </source>
</evidence>
<dbReference type="STRING" id="1202772.A0A1V9YV16"/>
<evidence type="ECO:0000256" key="4">
    <source>
        <dbReference type="ARBA" id="ARBA00047303"/>
    </source>
</evidence>
<dbReference type="GO" id="GO:0003682">
    <property type="term" value="F:chromatin binding"/>
    <property type="evidence" value="ECO:0007669"/>
    <property type="project" value="TreeGrafter"/>
</dbReference>
<dbReference type="Proteomes" id="UP000243579">
    <property type="component" value="Unassembled WGS sequence"/>
</dbReference>
<dbReference type="EMBL" id="JNBR01000763">
    <property type="protein sequence ID" value="OQR89664.1"/>
    <property type="molecule type" value="Genomic_DNA"/>
</dbReference>
<comment type="caution">
    <text evidence="5">The sequence shown here is derived from an EMBL/GenBank/DDBJ whole genome shotgun (WGS) entry which is preliminary data.</text>
</comment>